<dbReference type="Proteomes" id="UP001208570">
    <property type="component" value="Unassembled WGS sequence"/>
</dbReference>
<dbReference type="Gene3D" id="1.20.1070.10">
    <property type="entry name" value="Rhodopsin 7-helix transmembrane proteins"/>
    <property type="match status" value="1"/>
</dbReference>
<name>A0AAD9MXM9_9ANNE</name>
<reference evidence="12" key="1">
    <citation type="journal article" date="2023" name="Mol. Biol. Evol.">
        <title>Third-Generation Sequencing Reveals the Adaptive Role of the Epigenome in Three Deep-Sea Polychaetes.</title>
        <authorList>
            <person name="Perez M."/>
            <person name="Aroh O."/>
            <person name="Sun Y."/>
            <person name="Lan Y."/>
            <person name="Juniper S.K."/>
            <person name="Young C.R."/>
            <person name="Angers B."/>
            <person name="Qian P.Y."/>
        </authorList>
    </citation>
    <scope>NUCLEOTIDE SEQUENCE</scope>
    <source>
        <strain evidence="12">P08H-3</strain>
    </source>
</reference>
<evidence type="ECO:0000256" key="5">
    <source>
        <dbReference type="ARBA" id="ARBA00023040"/>
    </source>
</evidence>
<evidence type="ECO:0000256" key="8">
    <source>
        <dbReference type="ARBA" id="ARBA00023224"/>
    </source>
</evidence>
<feature type="transmembrane region" description="Helical" evidence="10">
    <location>
        <begin position="28"/>
        <end position="49"/>
    </location>
</feature>
<feature type="domain" description="G-protein coupled receptors family 1 profile" evidence="11">
    <location>
        <begin position="41"/>
        <end position="291"/>
    </location>
</feature>
<dbReference type="InterPro" id="IPR050569">
    <property type="entry name" value="TAAR"/>
</dbReference>
<dbReference type="PANTHER" id="PTHR24249:SF372">
    <property type="entry name" value="G-PROTEIN COUPLED RECEPTORS FAMILY 1 PROFILE DOMAIN-CONTAINING PROTEIN"/>
    <property type="match status" value="1"/>
</dbReference>
<dbReference type="Pfam" id="PF00001">
    <property type="entry name" value="7tm_1"/>
    <property type="match status" value="1"/>
</dbReference>
<comment type="similarity">
    <text evidence="9">Belongs to the G-protein coupled receptor 1 family.</text>
</comment>
<dbReference type="PROSITE" id="PS50262">
    <property type="entry name" value="G_PROTEIN_RECEP_F1_2"/>
    <property type="match status" value="1"/>
</dbReference>
<evidence type="ECO:0000256" key="7">
    <source>
        <dbReference type="ARBA" id="ARBA00023170"/>
    </source>
</evidence>
<dbReference type="PANTHER" id="PTHR24249">
    <property type="entry name" value="HISTAMINE RECEPTOR-RELATED G-PROTEIN COUPLED RECEPTOR"/>
    <property type="match status" value="1"/>
</dbReference>
<keyword evidence="7 9" id="KW-0675">Receptor</keyword>
<keyword evidence="3 9" id="KW-0812">Transmembrane</keyword>
<comment type="caution">
    <text evidence="12">The sequence shown here is derived from an EMBL/GenBank/DDBJ whole genome shotgun (WGS) entry which is preliminary data.</text>
</comment>
<dbReference type="PROSITE" id="PS00237">
    <property type="entry name" value="G_PROTEIN_RECEP_F1_1"/>
    <property type="match status" value="1"/>
</dbReference>
<evidence type="ECO:0000256" key="6">
    <source>
        <dbReference type="ARBA" id="ARBA00023136"/>
    </source>
</evidence>
<sequence length="320" mass="36092">MSRDGNGTHESGSVLSKYNESAFSKVMLLLYSAMSVWIIVVNTMTLVVYGKSRTLMNRRNVLIVSLSTVDLFTGLTTFMPKLISNAVSGSDPFTICMISSAVQIAPPWSSIFHLVAIAIERHIAITKPLMYQVLVTPRRLAFAVCANIGSGCFFALVPLAWPRDQFQKVCLSILWYPRWYRYTFLVVPMAVALSLISLIYLHIYTIARTHERAISAAEQNNPNRNDLQSRKESRATRVFILICGIALACYVPFWTAIVLLISKPNSQTIIYIYYLSSLCLYSNSGMNFVVYAVRNEEFRTKMNKLFKRNNSVLNDSSATD</sequence>
<dbReference type="EMBL" id="JAODUP010000460">
    <property type="protein sequence ID" value="KAK2149230.1"/>
    <property type="molecule type" value="Genomic_DNA"/>
</dbReference>
<keyword evidence="5 9" id="KW-0297">G-protein coupled receptor</keyword>
<feature type="transmembrane region" description="Helical" evidence="10">
    <location>
        <begin position="238"/>
        <end position="262"/>
    </location>
</feature>
<dbReference type="InterPro" id="IPR017452">
    <property type="entry name" value="GPCR_Rhodpsn_7TM"/>
</dbReference>
<feature type="transmembrane region" description="Helical" evidence="10">
    <location>
        <begin position="92"/>
        <end position="119"/>
    </location>
</feature>
<keyword evidence="6 10" id="KW-0472">Membrane</keyword>
<gene>
    <name evidence="12" type="ORF">LSH36_460g01005</name>
</gene>
<keyword evidence="4 10" id="KW-1133">Transmembrane helix</keyword>
<dbReference type="InterPro" id="IPR000276">
    <property type="entry name" value="GPCR_Rhodpsn"/>
</dbReference>
<comment type="subcellular location">
    <subcellularLocation>
        <location evidence="1">Cell membrane</location>
        <topology evidence="1">Multi-pass membrane protein</topology>
    </subcellularLocation>
</comment>
<evidence type="ECO:0000256" key="4">
    <source>
        <dbReference type="ARBA" id="ARBA00022989"/>
    </source>
</evidence>
<evidence type="ECO:0000256" key="1">
    <source>
        <dbReference type="ARBA" id="ARBA00004651"/>
    </source>
</evidence>
<keyword evidence="8 9" id="KW-0807">Transducer</keyword>
<accession>A0AAD9MXM9</accession>
<dbReference type="PRINTS" id="PR00237">
    <property type="entry name" value="GPCRRHODOPSN"/>
</dbReference>
<evidence type="ECO:0000256" key="2">
    <source>
        <dbReference type="ARBA" id="ARBA00022475"/>
    </source>
</evidence>
<proteinExistence type="inferred from homology"/>
<dbReference type="AlphaFoldDB" id="A0AAD9MXM9"/>
<keyword evidence="2" id="KW-1003">Cell membrane</keyword>
<dbReference type="SUPFAM" id="SSF81321">
    <property type="entry name" value="Family A G protein-coupled receptor-like"/>
    <property type="match status" value="1"/>
</dbReference>
<dbReference type="CDD" id="cd00637">
    <property type="entry name" value="7tm_classA_rhodopsin-like"/>
    <property type="match status" value="1"/>
</dbReference>
<evidence type="ECO:0000256" key="10">
    <source>
        <dbReference type="SAM" id="Phobius"/>
    </source>
</evidence>
<feature type="transmembrane region" description="Helical" evidence="10">
    <location>
        <begin position="181"/>
        <end position="203"/>
    </location>
</feature>
<feature type="transmembrane region" description="Helical" evidence="10">
    <location>
        <begin position="61"/>
        <end position="80"/>
    </location>
</feature>
<protein>
    <recommendedName>
        <fullName evidence="11">G-protein coupled receptors family 1 profile domain-containing protein</fullName>
    </recommendedName>
</protein>
<evidence type="ECO:0000256" key="9">
    <source>
        <dbReference type="RuleBase" id="RU000688"/>
    </source>
</evidence>
<organism evidence="12 13">
    <name type="scientific">Paralvinella palmiformis</name>
    <dbReference type="NCBI Taxonomy" id="53620"/>
    <lineage>
        <taxon>Eukaryota</taxon>
        <taxon>Metazoa</taxon>
        <taxon>Spiralia</taxon>
        <taxon>Lophotrochozoa</taxon>
        <taxon>Annelida</taxon>
        <taxon>Polychaeta</taxon>
        <taxon>Sedentaria</taxon>
        <taxon>Canalipalpata</taxon>
        <taxon>Terebellida</taxon>
        <taxon>Terebelliformia</taxon>
        <taxon>Alvinellidae</taxon>
        <taxon>Paralvinella</taxon>
    </lineage>
</organism>
<evidence type="ECO:0000313" key="13">
    <source>
        <dbReference type="Proteomes" id="UP001208570"/>
    </source>
</evidence>
<keyword evidence="13" id="KW-1185">Reference proteome</keyword>
<evidence type="ECO:0000313" key="12">
    <source>
        <dbReference type="EMBL" id="KAK2149230.1"/>
    </source>
</evidence>
<evidence type="ECO:0000259" key="11">
    <source>
        <dbReference type="PROSITE" id="PS50262"/>
    </source>
</evidence>
<dbReference type="GO" id="GO:0005886">
    <property type="term" value="C:plasma membrane"/>
    <property type="evidence" value="ECO:0007669"/>
    <property type="project" value="UniProtKB-SubCell"/>
</dbReference>
<evidence type="ECO:0000256" key="3">
    <source>
        <dbReference type="ARBA" id="ARBA00022692"/>
    </source>
</evidence>
<dbReference type="GO" id="GO:0004930">
    <property type="term" value="F:G protein-coupled receptor activity"/>
    <property type="evidence" value="ECO:0007669"/>
    <property type="project" value="UniProtKB-KW"/>
</dbReference>
<feature type="transmembrane region" description="Helical" evidence="10">
    <location>
        <begin position="140"/>
        <end position="161"/>
    </location>
</feature>
<feature type="transmembrane region" description="Helical" evidence="10">
    <location>
        <begin position="268"/>
        <end position="293"/>
    </location>
</feature>